<dbReference type="AlphaFoldDB" id="A0A229TFJ8"/>
<gene>
    <name evidence="1" type="ORF">CF165_06865</name>
</gene>
<sequence length="624" mass="65256">MPAIETAPAATGVGELLRNGERAVEDDGDLRAGRAWFDRAYRAAEAGGDGDGMARAALGMAGLWVHEHRSAPAAALLRARLRCARTAVDPGSSLALRLKARLAGEADYAAGQSDAILAVLEEAKGAGDPVAWAEASSLAHHCLLGPDHGVRRRVLAQELITEGFRTSRRTDLLMGTLWGTVDAFLDGDPHARRGLADLRASLAGRDHLAVGFVLDAIDVMLTIRAGDFATAEARAAACAERGELAGDADATGWYAAQLVAIRWYQGRVAELLPMLRETANSPTLSAVDNAPVAALAVAAAAAGDEREAAGALARLRGRDLALLPRSSSWLVAMYGIVESAYLLSDVESAQAAYALLTPFARLPMTASLAVACFGSVQHALGVAMLTAGETGRAAGHFRAAVRDNLALAHWPAAAMSRARLAQALGPSSAEAGRELAAAAREAAGLGMALPAAPPRSAARVTCRRHGARWMFALGGRSVLVGHSVGMKYLATLLENPGQDLPAVVLAAGALPARTSAQPVLDPVATSHYRRWLATLEAELDEHAADDRRAERLRAERDWLVDELSAAAGLAGRVREFAGAEEKARIAVGKAIRRALARVAEADAVIGGVLRDGVRTGTRCCYHPA</sequence>
<protein>
    <recommendedName>
        <fullName evidence="3">MalT-like TPR region domain-containing protein</fullName>
    </recommendedName>
</protein>
<dbReference type="RefSeq" id="WP_093946566.1">
    <property type="nucleotide sequence ID" value="NZ_NMUL01000006.1"/>
</dbReference>
<organism evidence="1 2">
    <name type="scientific">Amycolatopsis vastitatis</name>
    <dbReference type="NCBI Taxonomy" id="1905142"/>
    <lineage>
        <taxon>Bacteria</taxon>
        <taxon>Bacillati</taxon>
        <taxon>Actinomycetota</taxon>
        <taxon>Actinomycetes</taxon>
        <taxon>Pseudonocardiales</taxon>
        <taxon>Pseudonocardiaceae</taxon>
        <taxon>Amycolatopsis</taxon>
    </lineage>
</organism>
<keyword evidence="2" id="KW-1185">Reference proteome</keyword>
<reference evidence="2" key="1">
    <citation type="submission" date="2017-07" db="EMBL/GenBank/DDBJ databases">
        <title>Comparative genome mining reveals phylogenetic distribution patterns of secondary metabolites in Amycolatopsis.</title>
        <authorList>
            <person name="Adamek M."/>
            <person name="Alanjary M."/>
            <person name="Sales-Ortells H."/>
            <person name="Goodfellow M."/>
            <person name="Bull A.T."/>
            <person name="Kalinowski J."/>
            <person name="Ziemert N."/>
        </authorList>
    </citation>
    <scope>NUCLEOTIDE SEQUENCE [LARGE SCALE GENOMIC DNA]</scope>
    <source>
        <strain evidence="2">H5</strain>
    </source>
</reference>
<dbReference type="OrthoDB" id="3502641at2"/>
<name>A0A229TFJ8_9PSEU</name>
<proteinExistence type="predicted"/>
<evidence type="ECO:0000313" key="1">
    <source>
        <dbReference type="EMBL" id="OXM70022.1"/>
    </source>
</evidence>
<dbReference type="Proteomes" id="UP000215199">
    <property type="component" value="Unassembled WGS sequence"/>
</dbReference>
<evidence type="ECO:0008006" key="3">
    <source>
        <dbReference type="Google" id="ProtNLM"/>
    </source>
</evidence>
<accession>A0A229TFJ8</accession>
<comment type="caution">
    <text evidence="1">The sequence shown here is derived from an EMBL/GenBank/DDBJ whole genome shotgun (WGS) entry which is preliminary data.</text>
</comment>
<dbReference type="EMBL" id="NMUL01000006">
    <property type="protein sequence ID" value="OXM70022.1"/>
    <property type="molecule type" value="Genomic_DNA"/>
</dbReference>
<evidence type="ECO:0000313" key="2">
    <source>
        <dbReference type="Proteomes" id="UP000215199"/>
    </source>
</evidence>